<feature type="region of interest" description="Disordered" evidence="1">
    <location>
        <begin position="1"/>
        <end position="152"/>
    </location>
</feature>
<sequence>MPNQTSSGWKHDDRGRAYWQDEAGRHIHVRPDEFKHNSKDIPGVSSTNPSVVAGHYKPSNEGPKKANSWPSRSQPSYLSEKLAGRNKPYFGDGASQQSGRPDVDTPARPHDVLGVTRPNASTDVYRDAKKDWGPAGPAGSAYDSQHAEYKQRGVEQARAAHEYTALPKRGMPTGADIQRNRDTLGGFPIQTQQWHQEAAQKAALAAQAAAG</sequence>
<evidence type="ECO:0000256" key="1">
    <source>
        <dbReference type="SAM" id="MobiDB-lite"/>
    </source>
</evidence>
<accession>A0ABR1TIH5</accession>
<dbReference type="Proteomes" id="UP001446871">
    <property type="component" value="Unassembled WGS sequence"/>
</dbReference>
<reference evidence="2 3" key="1">
    <citation type="submission" date="2023-01" db="EMBL/GenBank/DDBJ databases">
        <title>Analysis of 21 Apiospora genomes using comparative genomics revels a genus with tremendous synthesis potential of carbohydrate active enzymes and secondary metabolites.</title>
        <authorList>
            <person name="Sorensen T."/>
        </authorList>
    </citation>
    <scope>NUCLEOTIDE SEQUENCE [LARGE SCALE GENOMIC DNA]</scope>
    <source>
        <strain evidence="2 3">CBS 83171</strain>
    </source>
</reference>
<evidence type="ECO:0000313" key="3">
    <source>
        <dbReference type="Proteomes" id="UP001446871"/>
    </source>
</evidence>
<feature type="compositionally biased region" description="Basic and acidic residues" evidence="1">
    <location>
        <begin position="101"/>
        <end position="111"/>
    </location>
</feature>
<proteinExistence type="predicted"/>
<dbReference type="EMBL" id="JAQQWM010000009">
    <property type="protein sequence ID" value="KAK8045755.1"/>
    <property type="molecule type" value="Genomic_DNA"/>
</dbReference>
<organism evidence="2 3">
    <name type="scientific">Apiospora saccharicola</name>
    <dbReference type="NCBI Taxonomy" id="335842"/>
    <lineage>
        <taxon>Eukaryota</taxon>
        <taxon>Fungi</taxon>
        <taxon>Dikarya</taxon>
        <taxon>Ascomycota</taxon>
        <taxon>Pezizomycotina</taxon>
        <taxon>Sordariomycetes</taxon>
        <taxon>Xylariomycetidae</taxon>
        <taxon>Amphisphaeriales</taxon>
        <taxon>Apiosporaceae</taxon>
        <taxon>Apiospora</taxon>
    </lineage>
</organism>
<gene>
    <name evidence="2" type="ORF">PG996_013819</name>
</gene>
<evidence type="ECO:0000313" key="2">
    <source>
        <dbReference type="EMBL" id="KAK8045755.1"/>
    </source>
</evidence>
<keyword evidence="3" id="KW-1185">Reference proteome</keyword>
<name>A0ABR1TIH5_9PEZI</name>
<comment type="caution">
    <text evidence="2">The sequence shown here is derived from an EMBL/GenBank/DDBJ whole genome shotgun (WGS) entry which is preliminary data.</text>
</comment>
<evidence type="ECO:0008006" key="4">
    <source>
        <dbReference type="Google" id="ProtNLM"/>
    </source>
</evidence>
<feature type="compositionally biased region" description="Polar residues" evidence="1">
    <location>
        <begin position="68"/>
        <end position="77"/>
    </location>
</feature>
<feature type="compositionally biased region" description="Basic and acidic residues" evidence="1">
    <location>
        <begin position="22"/>
        <end position="39"/>
    </location>
</feature>
<protein>
    <recommendedName>
        <fullName evidence="4">DUF4124 domain-containing protein</fullName>
    </recommendedName>
</protein>